<protein>
    <submittedName>
        <fullName evidence="2">MORN repeat, putative</fullName>
    </submittedName>
</protein>
<dbReference type="GeneID" id="92374815"/>
<evidence type="ECO:0000313" key="3">
    <source>
        <dbReference type="Proteomes" id="UP000195570"/>
    </source>
</evidence>
<dbReference type="Proteomes" id="UP000195570">
    <property type="component" value="Unassembled WGS sequence"/>
</dbReference>
<dbReference type="InterPro" id="IPR003409">
    <property type="entry name" value="MORN"/>
</dbReference>
<reference evidence="2" key="1">
    <citation type="submission" date="2016-09" db="EMBL/GenBank/DDBJ databases">
        <authorList>
            <person name="Hebert L."/>
            <person name="Moumen B."/>
        </authorList>
    </citation>
    <scope>NUCLEOTIDE SEQUENCE [LARGE SCALE GENOMIC DNA]</scope>
    <source>
        <strain evidence="2">OVI</strain>
    </source>
</reference>
<dbReference type="RefSeq" id="XP_067080298.1">
    <property type="nucleotide sequence ID" value="XM_067224197.1"/>
</dbReference>
<dbReference type="PANTHER" id="PTHR43215">
    <property type="entry name" value="RADIAL SPOKE HEAD 1 HOMOLOG"/>
    <property type="match status" value="1"/>
</dbReference>
<dbReference type="FunFam" id="2.20.110.10:FF:000022">
    <property type="entry name" value="MORN repeat, putative"/>
    <property type="match status" value="2"/>
</dbReference>
<accession>A0A1G4IB69</accession>
<dbReference type="AlphaFoldDB" id="A0A1G4IB69"/>
<comment type="caution">
    <text evidence="2">The sequence shown here is derived from an EMBL/GenBank/DDBJ whole genome shotgun (WGS) entry which is preliminary data.</text>
</comment>
<sequence>MLDKVVGDQEGLQKRSYTYKSGAVYEGTFQGTKRHGRGHWKHPSGEVYEGEYVDNRQEGLGVYYFSESGKRYVGNWMSGKMNGEGVYFFSSSYTPCFVGFYTDDKKCGKGFYCHENGVVMVQEYVDGVLHSESEATPVQRVECMMSIDNLLEAARAVAPKTLGEAPAALCERTFKLPSGATYCGQYSGSKKQGVGYWEHPEGDWYEGQFEQNKHHGWGVYVVGRSGKKYVGHWRDGKMDGVGVYFFNPQETEYFIGSYRQDVKHGRGLYHFAESGSNKIQLWANGEIVEELVEDDGAVQKYHEAMKRVIEITRAVAPKYFPLTVR</sequence>
<organism evidence="2 3">
    <name type="scientific">Trypanosoma equiperdum</name>
    <dbReference type="NCBI Taxonomy" id="5694"/>
    <lineage>
        <taxon>Eukaryota</taxon>
        <taxon>Discoba</taxon>
        <taxon>Euglenozoa</taxon>
        <taxon>Kinetoplastea</taxon>
        <taxon>Metakinetoplastina</taxon>
        <taxon>Trypanosomatida</taxon>
        <taxon>Trypanosomatidae</taxon>
        <taxon>Trypanosoma</taxon>
    </lineage>
</organism>
<evidence type="ECO:0000256" key="1">
    <source>
        <dbReference type="ARBA" id="ARBA00022737"/>
    </source>
</evidence>
<dbReference type="Pfam" id="PF02493">
    <property type="entry name" value="MORN"/>
    <property type="match status" value="7"/>
</dbReference>
<dbReference type="VEuPathDB" id="TriTrypDB:TEOVI_000087500"/>
<proteinExistence type="predicted"/>
<dbReference type="SMART" id="SM00698">
    <property type="entry name" value="MORN"/>
    <property type="match status" value="6"/>
</dbReference>
<name>A0A1G4IB69_TRYEQ</name>
<dbReference type="EMBL" id="CZPT02001192">
    <property type="protein sequence ID" value="SCU69309.1"/>
    <property type="molecule type" value="Genomic_DNA"/>
</dbReference>
<evidence type="ECO:0000313" key="2">
    <source>
        <dbReference type="EMBL" id="SCU69309.1"/>
    </source>
</evidence>
<dbReference type="Gene3D" id="2.20.110.10">
    <property type="entry name" value="Histone H3 K4-specific methyltransferase SET7/9 N-terminal domain"/>
    <property type="match status" value="3"/>
</dbReference>
<dbReference type="PANTHER" id="PTHR43215:SF14">
    <property type="entry name" value="RADIAL SPOKE HEAD 1 HOMOLOG"/>
    <property type="match status" value="1"/>
</dbReference>
<keyword evidence="1" id="KW-0677">Repeat</keyword>
<keyword evidence="3" id="KW-1185">Reference proteome</keyword>
<dbReference type="SUPFAM" id="SSF82185">
    <property type="entry name" value="Histone H3 K4-specific methyltransferase SET7/9 N-terminal domain"/>
    <property type="match status" value="2"/>
</dbReference>
<gene>
    <name evidence="2" type="ORF">TEOVI_000087500</name>
</gene>